<dbReference type="GO" id="GO:0032389">
    <property type="term" value="C:MutLalpha complex"/>
    <property type="evidence" value="ECO:0007669"/>
    <property type="project" value="TreeGrafter"/>
</dbReference>
<dbReference type="FunFam" id="3.30.565.10:FF:000017">
    <property type="entry name" value="PMS1 homolog 1, mismatch repair system component"/>
    <property type="match status" value="1"/>
</dbReference>
<feature type="compositionally biased region" description="Low complexity" evidence="4">
    <location>
        <begin position="612"/>
        <end position="623"/>
    </location>
</feature>
<dbReference type="GO" id="GO:0030983">
    <property type="term" value="F:mismatched DNA binding"/>
    <property type="evidence" value="ECO:0007669"/>
    <property type="project" value="InterPro"/>
</dbReference>
<dbReference type="GO" id="GO:0016887">
    <property type="term" value="F:ATP hydrolysis activity"/>
    <property type="evidence" value="ECO:0007669"/>
    <property type="project" value="InterPro"/>
</dbReference>
<dbReference type="SMART" id="SM01340">
    <property type="entry name" value="DNA_mis_repair"/>
    <property type="match status" value="1"/>
</dbReference>
<dbReference type="InterPro" id="IPR014721">
    <property type="entry name" value="Ribsml_uS5_D2-typ_fold_subgr"/>
</dbReference>
<feature type="compositionally biased region" description="Low complexity" evidence="4">
    <location>
        <begin position="416"/>
        <end position="427"/>
    </location>
</feature>
<dbReference type="OrthoDB" id="10263226at2759"/>
<dbReference type="AlphaFoldDB" id="A0A9Q0DT02"/>
<sequence>MKPLPPDTVRLLSSAQVITSAGNVVKELLENSVDAGATSLEIKMENYGLDRIEVRDNGQGIQASDTAVMAVRHYTSKISCHNDLECLETYGFRGEALGSICAVAEVSITTKTDTDDFSTQYSLDVTGKVVSQKPSHLGQGTTVTVLKLFKNLPVRRQYYANTKKCKEELKKVQDLLMAYAIVKPDLRLTLAHNKVVLWQKARVADLRSALLATLGSGTVAHLLPCRHDQEQPQITLDGFFPKPGVDYFSTSSSSHDKTFIFINNRPVQQKDITKLLRQHYTAQYQAESNRNRYPVLVLKITLPPSSIDVNLTPDKTQVLLHNKEAVLTALEALLVSLYGYRSPNDSTPSEQDSTSAKPPSSPHTDTSPAEENTRTSENGDRTRSLNRNEDLETMPEGRATAQSTGTSRSADTFLDQQSTNSNSSTSSVAEDWVVNRFPGGMKADLLDHDVAPGSSGPAEGKLFGPVDGELRGDDAGRGPMLSAESWSKGLALTDLLSGAPLQPVRIHQDAVAGGQQGSPGKRFQNHITEKRASLTAYDLISSRTALAPLCATAMFEKEARPEVLRERPAGSLQEISDGVQERWKNLGEEERKKYEEKAKKTLDHHGQRTILAASSSSTTTGGAQETKRPPAVGPSPSRQQGQKRKAPLSNQQLLDQLFSAQPQNKKATEKPPDTKPWRPLPFSVAGLRRGLRRLWSQSSGPPPSSPATPLPGPLLVNRLAPASAWVVLCGRELMLLNPFRVEEALLFKRLLEDSIVAAVGLQDPIQLTDGVLGGSEYTQALCNMGQGSPGLHGGVVLSDPRLVANGFRVRLTPGTPPSTQSRLEVTALADCVPFLGVEDLREILTAVLHRNAQTVRDSRPLKVRNYLQAEAVRLARQLPSSLTRQEVEESLLRMTQQLKEDSRTCIHGRPFMQRLSVVPCSEQEAKSLLLPMEQL</sequence>
<dbReference type="InterPro" id="IPR020568">
    <property type="entry name" value="Ribosomal_Su5_D2-typ_SF"/>
</dbReference>
<dbReference type="SMART" id="SM00398">
    <property type="entry name" value="HMG"/>
    <property type="match status" value="1"/>
</dbReference>
<dbReference type="InterPro" id="IPR014762">
    <property type="entry name" value="DNA_mismatch_repair_CS"/>
</dbReference>
<dbReference type="SUPFAM" id="SSF47095">
    <property type="entry name" value="HMG-box"/>
    <property type="match status" value="1"/>
</dbReference>
<dbReference type="GO" id="GO:0005524">
    <property type="term" value="F:ATP binding"/>
    <property type="evidence" value="ECO:0007669"/>
    <property type="project" value="InterPro"/>
</dbReference>
<comment type="caution">
    <text evidence="6">The sequence shown here is derived from an EMBL/GenBank/DDBJ whole genome shotgun (WGS) entry which is preliminary data.</text>
</comment>
<dbReference type="PANTHER" id="PTHR10073">
    <property type="entry name" value="DNA MISMATCH REPAIR PROTEIN MLH, PMS, MUTL"/>
    <property type="match status" value="1"/>
</dbReference>
<feature type="region of interest" description="Disordered" evidence="4">
    <location>
        <begin position="445"/>
        <end position="481"/>
    </location>
</feature>
<evidence type="ECO:0000256" key="4">
    <source>
        <dbReference type="SAM" id="MobiDB-lite"/>
    </source>
</evidence>
<evidence type="ECO:0000256" key="2">
    <source>
        <dbReference type="ARBA" id="ARBA00022763"/>
    </source>
</evidence>
<evidence type="ECO:0000313" key="7">
    <source>
        <dbReference type="Proteomes" id="UP001148018"/>
    </source>
</evidence>
<dbReference type="InterPro" id="IPR038973">
    <property type="entry name" value="MutL/Mlh/Pms-like"/>
</dbReference>
<feature type="compositionally biased region" description="Basic and acidic residues" evidence="4">
    <location>
        <begin position="666"/>
        <end position="676"/>
    </location>
</feature>
<dbReference type="GO" id="GO:0006298">
    <property type="term" value="P:mismatch repair"/>
    <property type="evidence" value="ECO:0007669"/>
    <property type="project" value="InterPro"/>
</dbReference>
<dbReference type="SUPFAM" id="SSF54211">
    <property type="entry name" value="Ribosomal protein S5 domain 2-like"/>
    <property type="match status" value="1"/>
</dbReference>
<organism evidence="6 7">
    <name type="scientific">Muraenolepis orangiensis</name>
    <name type="common">Patagonian moray cod</name>
    <dbReference type="NCBI Taxonomy" id="630683"/>
    <lineage>
        <taxon>Eukaryota</taxon>
        <taxon>Metazoa</taxon>
        <taxon>Chordata</taxon>
        <taxon>Craniata</taxon>
        <taxon>Vertebrata</taxon>
        <taxon>Euteleostomi</taxon>
        <taxon>Actinopterygii</taxon>
        <taxon>Neopterygii</taxon>
        <taxon>Teleostei</taxon>
        <taxon>Neoteleostei</taxon>
        <taxon>Acanthomorphata</taxon>
        <taxon>Zeiogadaria</taxon>
        <taxon>Gadariae</taxon>
        <taxon>Gadiformes</taxon>
        <taxon>Muraenolepidoidei</taxon>
        <taxon>Muraenolepididae</taxon>
        <taxon>Muraenolepis</taxon>
    </lineage>
</organism>
<dbReference type="InterPro" id="IPR009071">
    <property type="entry name" value="HMG_box_dom"/>
</dbReference>
<keyword evidence="3" id="KW-0238">DNA-binding</keyword>
<feature type="region of interest" description="Disordered" evidence="4">
    <location>
        <begin position="343"/>
        <end position="428"/>
    </location>
</feature>
<reference evidence="6" key="1">
    <citation type="submission" date="2022-07" db="EMBL/GenBank/DDBJ databases">
        <title>Chromosome-level genome of Muraenolepis orangiensis.</title>
        <authorList>
            <person name="Kim J."/>
        </authorList>
    </citation>
    <scope>NUCLEOTIDE SEQUENCE</scope>
    <source>
        <strain evidence="6">KU_S4_2022</strain>
        <tissue evidence="6">Muscle</tissue>
    </source>
</reference>
<dbReference type="InterPro" id="IPR036910">
    <property type="entry name" value="HMG_box_dom_sf"/>
</dbReference>
<dbReference type="Pfam" id="PF01119">
    <property type="entry name" value="DNA_mis_repair"/>
    <property type="match status" value="1"/>
</dbReference>
<keyword evidence="2" id="KW-0227">DNA damage</keyword>
<dbReference type="CDD" id="cd03485">
    <property type="entry name" value="MutL_Trans_hPMS_1_like"/>
    <property type="match status" value="1"/>
</dbReference>
<dbReference type="EMBL" id="JANIIK010000113">
    <property type="protein sequence ID" value="KAJ3592610.1"/>
    <property type="molecule type" value="Genomic_DNA"/>
</dbReference>
<dbReference type="PROSITE" id="PS00058">
    <property type="entry name" value="DNA_MISMATCH_REPAIR_1"/>
    <property type="match status" value="1"/>
</dbReference>
<keyword evidence="3" id="KW-0539">Nucleus</keyword>
<feature type="compositionally biased region" description="Basic and acidic residues" evidence="4">
    <location>
        <begin position="371"/>
        <end position="390"/>
    </location>
</feature>
<keyword evidence="7" id="KW-1185">Reference proteome</keyword>
<dbReference type="SUPFAM" id="SSF55874">
    <property type="entry name" value="ATPase domain of HSP90 chaperone/DNA topoisomerase II/histidine kinase"/>
    <property type="match status" value="1"/>
</dbReference>
<dbReference type="FunFam" id="3.30.230.10:FF:000030">
    <property type="entry name" value="PMS1 homolog 1, mismatch repair system component"/>
    <property type="match status" value="1"/>
</dbReference>
<dbReference type="Pfam" id="PF13589">
    <property type="entry name" value="HATPase_c_3"/>
    <property type="match status" value="1"/>
</dbReference>
<proteinExistence type="inferred from homology"/>
<dbReference type="InterPro" id="IPR002099">
    <property type="entry name" value="MutL/Mlh/PMS"/>
</dbReference>
<dbReference type="CDD" id="cd16926">
    <property type="entry name" value="HATPase_MutL-MLH-PMS-like"/>
    <property type="match status" value="1"/>
</dbReference>
<accession>A0A9Q0DT02</accession>
<dbReference type="NCBIfam" id="TIGR00585">
    <property type="entry name" value="mutl"/>
    <property type="match status" value="1"/>
</dbReference>
<dbReference type="InterPro" id="IPR036890">
    <property type="entry name" value="HATPase_C_sf"/>
</dbReference>
<evidence type="ECO:0000259" key="5">
    <source>
        <dbReference type="PROSITE" id="PS50118"/>
    </source>
</evidence>
<evidence type="ECO:0000256" key="3">
    <source>
        <dbReference type="PROSITE-ProRule" id="PRU00267"/>
    </source>
</evidence>
<dbReference type="Gene3D" id="3.30.565.10">
    <property type="entry name" value="Histidine kinase-like ATPase, C-terminal domain"/>
    <property type="match status" value="1"/>
</dbReference>
<evidence type="ECO:0000256" key="1">
    <source>
        <dbReference type="ARBA" id="ARBA00006082"/>
    </source>
</evidence>
<name>A0A9Q0DT02_9TELE</name>
<dbReference type="Pfam" id="PF00505">
    <property type="entry name" value="HMG_box"/>
    <property type="match status" value="1"/>
</dbReference>
<feature type="compositionally biased region" description="Polar residues" evidence="4">
    <location>
        <begin position="343"/>
        <end position="370"/>
    </location>
</feature>
<feature type="domain" description="HMG box" evidence="5">
    <location>
        <begin position="545"/>
        <end position="605"/>
    </location>
</feature>
<dbReference type="InterPro" id="IPR013507">
    <property type="entry name" value="DNA_mismatch_S5_2-like"/>
</dbReference>
<feature type="compositionally biased region" description="Basic and acidic residues" evidence="4">
    <location>
        <begin position="597"/>
        <end position="606"/>
    </location>
</feature>
<comment type="similarity">
    <text evidence="1">Belongs to the DNA mismatch repair MutL/HexB family.</text>
</comment>
<dbReference type="Proteomes" id="UP001148018">
    <property type="component" value="Unassembled WGS sequence"/>
</dbReference>
<feature type="DNA-binding region" description="HMG box" evidence="3">
    <location>
        <begin position="545"/>
        <end position="605"/>
    </location>
</feature>
<gene>
    <name evidence="6" type="ORF">NHX12_007737</name>
</gene>
<evidence type="ECO:0000313" key="6">
    <source>
        <dbReference type="EMBL" id="KAJ3592610.1"/>
    </source>
</evidence>
<dbReference type="PROSITE" id="PS50118">
    <property type="entry name" value="HMG_BOX_2"/>
    <property type="match status" value="1"/>
</dbReference>
<dbReference type="PANTHER" id="PTHR10073:SF54">
    <property type="entry name" value="PMS1 PROTEIN HOMOLOG 1"/>
    <property type="match status" value="1"/>
</dbReference>
<dbReference type="Gene3D" id="1.10.30.10">
    <property type="entry name" value="High mobility group box domain"/>
    <property type="match status" value="1"/>
</dbReference>
<dbReference type="Gene3D" id="3.30.230.10">
    <property type="match status" value="1"/>
</dbReference>
<feature type="compositionally biased region" description="Polar residues" evidence="4">
    <location>
        <begin position="400"/>
        <end position="410"/>
    </location>
</feature>
<feature type="region of interest" description="Disordered" evidence="4">
    <location>
        <begin position="660"/>
        <end position="679"/>
    </location>
</feature>
<feature type="region of interest" description="Disordered" evidence="4">
    <location>
        <begin position="597"/>
        <end position="648"/>
    </location>
</feature>
<dbReference type="GO" id="GO:0140664">
    <property type="term" value="F:ATP-dependent DNA damage sensor activity"/>
    <property type="evidence" value="ECO:0007669"/>
    <property type="project" value="InterPro"/>
</dbReference>
<protein>
    <recommendedName>
        <fullName evidence="5">HMG box domain-containing protein</fullName>
    </recommendedName>
</protein>